<protein>
    <submittedName>
        <fullName evidence="1">Uncharacterized protein</fullName>
    </submittedName>
</protein>
<gene>
    <name evidence="1" type="ORF">WICPIJ_003977</name>
</gene>
<name>A0A9P8TNC0_WICPI</name>
<keyword evidence="2" id="KW-1185">Reference proteome</keyword>
<comment type="caution">
    <text evidence="1">The sequence shown here is derived from an EMBL/GenBank/DDBJ whole genome shotgun (WGS) entry which is preliminary data.</text>
</comment>
<evidence type="ECO:0000313" key="2">
    <source>
        <dbReference type="Proteomes" id="UP000774326"/>
    </source>
</evidence>
<sequence length="396" mass="45892">MDHGNCGMTAMISPKSYQLASSAHSWNSFELGMSQQIDDLEVEAKAKALALMQILPHNSNKIHIPVSGELTINTNKDILPSIVFECACCFTDQDQTALLQSFHIRFVDRQSQEFSTCYQNVSRYNKKLTRLMIGVGTMGYITPWFVDYMWMKRAELHNYEISDLYRENRVIWQFGGSQFQSWPYLQLLEEVKAKRIPHVHRSRKGLSFDMVFFRTKQADTQPTQATASEKAKYNQQLTQLSLKVRMHSFLKHFDPLSPPSSTSVSNPYMTSLFHNSYWRKTESNNIDHDEMATKLKMDQIKEKEDFLDVYHQFLTLIVKGPEAETDTGDSASLSSTMNDINDKLNEISLTDDQSSDQLPDWTKVDLIRFKKYERTCGWLRDSIFWEKNILSQPPII</sequence>
<evidence type="ECO:0000313" key="1">
    <source>
        <dbReference type="EMBL" id="KAH3685040.1"/>
    </source>
</evidence>
<reference evidence="1" key="2">
    <citation type="submission" date="2021-01" db="EMBL/GenBank/DDBJ databases">
        <authorList>
            <person name="Schikora-Tamarit M.A."/>
        </authorList>
    </citation>
    <scope>NUCLEOTIDE SEQUENCE</scope>
    <source>
        <strain evidence="1">CBS2887</strain>
    </source>
</reference>
<dbReference type="EMBL" id="JAEUBG010002190">
    <property type="protein sequence ID" value="KAH3685040.1"/>
    <property type="molecule type" value="Genomic_DNA"/>
</dbReference>
<organism evidence="1 2">
    <name type="scientific">Wickerhamomyces pijperi</name>
    <name type="common">Yeast</name>
    <name type="synonym">Pichia pijperi</name>
    <dbReference type="NCBI Taxonomy" id="599730"/>
    <lineage>
        <taxon>Eukaryota</taxon>
        <taxon>Fungi</taxon>
        <taxon>Dikarya</taxon>
        <taxon>Ascomycota</taxon>
        <taxon>Saccharomycotina</taxon>
        <taxon>Saccharomycetes</taxon>
        <taxon>Phaffomycetales</taxon>
        <taxon>Wickerhamomycetaceae</taxon>
        <taxon>Wickerhamomyces</taxon>
    </lineage>
</organism>
<proteinExistence type="predicted"/>
<dbReference type="AlphaFoldDB" id="A0A9P8TNC0"/>
<accession>A0A9P8TNC0</accession>
<reference evidence="1" key="1">
    <citation type="journal article" date="2021" name="Open Biol.">
        <title>Shared evolutionary footprints suggest mitochondrial oxidative damage underlies multiple complex I losses in fungi.</title>
        <authorList>
            <person name="Schikora-Tamarit M.A."/>
            <person name="Marcet-Houben M."/>
            <person name="Nosek J."/>
            <person name="Gabaldon T."/>
        </authorList>
    </citation>
    <scope>NUCLEOTIDE SEQUENCE</scope>
    <source>
        <strain evidence="1">CBS2887</strain>
    </source>
</reference>
<dbReference type="Proteomes" id="UP000774326">
    <property type="component" value="Unassembled WGS sequence"/>
</dbReference>